<dbReference type="GO" id="GO:0005737">
    <property type="term" value="C:cytoplasm"/>
    <property type="evidence" value="ECO:0007669"/>
    <property type="project" value="TreeGrafter"/>
</dbReference>
<dbReference type="EMBL" id="LOBR01000073">
    <property type="protein sequence ID" value="KYN85011.1"/>
    <property type="molecule type" value="Genomic_DNA"/>
</dbReference>
<dbReference type="AlphaFoldDB" id="A0A151KV62"/>
<dbReference type="PANTHER" id="PTHR11845:SF13">
    <property type="entry name" value="5'-DEOXYNUCLEOTIDASE HDDC2"/>
    <property type="match status" value="1"/>
</dbReference>
<evidence type="ECO:0000313" key="4">
    <source>
        <dbReference type="EMBL" id="KYN85011.1"/>
    </source>
</evidence>
<keyword evidence="1" id="KW-0479">Metal-binding</keyword>
<evidence type="ECO:0000256" key="2">
    <source>
        <dbReference type="ARBA" id="ARBA00022801"/>
    </source>
</evidence>
<organism evidence="4 5">
    <name type="scientific">Vibrio cidicii</name>
    <dbReference type="NCBI Taxonomy" id="1763883"/>
    <lineage>
        <taxon>Bacteria</taxon>
        <taxon>Pseudomonadati</taxon>
        <taxon>Pseudomonadota</taxon>
        <taxon>Gammaproteobacteria</taxon>
        <taxon>Vibrionales</taxon>
        <taxon>Vibrionaceae</taxon>
        <taxon>Vibrio</taxon>
    </lineage>
</organism>
<sequence>MEEIKGIIDFMIEVEKLKSIERQTKPVGLDRYENSAEHSWHVCLSAILLKDFANEPVDIVRVMKMLLIHDLGEIEAGDTVIYSAETEENKQLERSCIQNLFQLLPEASREEFSNLWEEFEEGVSPEASFAKAIDRIPPLLHNIHGEGHGWKKHNIPKEKVFAFNGERISKGSNLLWREVESRLNDAVQSGVLK</sequence>
<comment type="caution">
    <text evidence="4">The sequence shown here is derived from an EMBL/GenBank/DDBJ whole genome shotgun (WGS) entry which is preliminary data.</text>
</comment>
<dbReference type="GO" id="GO:0002953">
    <property type="term" value="F:5'-deoxynucleotidase activity"/>
    <property type="evidence" value="ECO:0007669"/>
    <property type="project" value="InterPro"/>
</dbReference>
<evidence type="ECO:0000256" key="1">
    <source>
        <dbReference type="ARBA" id="ARBA00022723"/>
    </source>
</evidence>
<evidence type="ECO:0000313" key="5">
    <source>
        <dbReference type="Proteomes" id="UP000075346"/>
    </source>
</evidence>
<dbReference type="RefSeq" id="WP_032468110.1">
    <property type="nucleotide sequence ID" value="NZ_LOBR01000073.1"/>
</dbReference>
<dbReference type="Proteomes" id="UP000075346">
    <property type="component" value="Unassembled WGS sequence"/>
</dbReference>
<gene>
    <name evidence="4" type="ORF">ATY37_20080</name>
</gene>
<dbReference type="Pfam" id="PF13023">
    <property type="entry name" value="HD_3"/>
    <property type="match status" value="1"/>
</dbReference>
<keyword evidence="2" id="KW-0378">Hydrolase</keyword>
<accession>A0A151KV62</accession>
<dbReference type="InterPro" id="IPR039356">
    <property type="entry name" value="YfbR/HDDC2"/>
</dbReference>
<dbReference type="SUPFAM" id="SSF109604">
    <property type="entry name" value="HD-domain/PDEase-like"/>
    <property type="match status" value="1"/>
</dbReference>
<proteinExistence type="predicted"/>
<evidence type="ECO:0000259" key="3">
    <source>
        <dbReference type="Pfam" id="PF13023"/>
    </source>
</evidence>
<protein>
    <submittedName>
        <fullName evidence="4">Phosphohydrolase</fullName>
    </submittedName>
</protein>
<name>A0A151KV62_9VIBR</name>
<dbReference type="Gene3D" id="1.10.3210.10">
    <property type="entry name" value="Hypothetical protein af1432"/>
    <property type="match status" value="1"/>
</dbReference>
<dbReference type="PANTHER" id="PTHR11845">
    <property type="entry name" value="5'-DEOXYNUCLEOTIDASE HDDC2"/>
    <property type="match status" value="1"/>
</dbReference>
<dbReference type="GO" id="GO:0046872">
    <property type="term" value="F:metal ion binding"/>
    <property type="evidence" value="ECO:0007669"/>
    <property type="project" value="UniProtKB-KW"/>
</dbReference>
<dbReference type="InterPro" id="IPR006674">
    <property type="entry name" value="HD_domain"/>
</dbReference>
<reference evidence="5" key="1">
    <citation type="submission" date="2015-12" db="EMBL/GenBank/DDBJ databases">
        <authorList>
            <person name="Shamseldin A."/>
            <person name="Moawad H."/>
            <person name="Abd El-Rahim W.M."/>
            <person name="Sadowsky M.J."/>
        </authorList>
    </citation>
    <scope>NUCLEOTIDE SEQUENCE [LARGE SCALE GENOMIC DNA]</scope>
    <source>
        <strain evidence="5">2538-88</strain>
    </source>
</reference>
<feature type="domain" description="HD" evidence="3">
    <location>
        <begin position="14"/>
        <end position="176"/>
    </location>
</feature>